<organism evidence="4 5">
    <name type="scientific">Achromobacter spanius</name>
    <dbReference type="NCBI Taxonomy" id="217203"/>
    <lineage>
        <taxon>Bacteria</taxon>
        <taxon>Pseudomonadati</taxon>
        <taxon>Pseudomonadota</taxon>
        <taxon>Betaproteobacteria</taxon>
        <taxon>Burkholderiales</taxon>
        <taxon>Alcaligenaceae</taxon>
        <taxon>Achromobacter</taxon>
    </lineage>
</organism>
<dbReference type="SUPFAM" id="SSF48452">
    <property type="entry name" value="TPR-like"/>
    <property type="match status" value="2"/>
</dbReference>
<evidence type="ECO:0000259" key="3">
    <source>
        <dbReference type="SMART" id="SM01043"/>
    </source>
</evidence>
<evidence type="ECO:0000256" key="2">
    <source>
        <dbReference type="ARBA" id="ARBA00022840"/>
    </source>
</evidence>
<evidence type="ECO:0000313" key="5">
    <source>
        <dbReference type="Proteomes" id="UP000037511"/>
    </source>
</evidence>
<dbReference type="SUPFAM" id="SSF55073">
    <property type="entry name" value="Nucleotide cyclase"/>
    <property type="match status" value="1"/>
</dbReference>
<dbReference type="PANTHER" id="PTHR16305">
    <property type="entry name" value="TESTICULAR SOLUBLE ADENYLYL CYCLASE"/>
    <property type="match status" value="1"/>
</dbReference>
<dbReference type="GO" id="GO:0003677">
    <property type="term" value="F:DNA binding"/>
    <property type="evidence" value="ECO:0007669"/>
    <property type="project" value="InterPro"/>
</dbReference>
<evidence type="ECO:0000313" key="4">
    <source>
        <dbReference type="EMBL" id="KNE28693.1"/>
    </source>
</evidence>
<dbReference type="EMBL" id="LGVG01000005">
    <property type="protein sequence ID" value="KNE28693.1"/>
    <property type="molecule type" value="Genomic_DNA"/>
</dbReference>
<dbReference type="InterPro" id="IPR016032">
    <property type="entry name" value="Sig_transdc_resp-reg_C-effctor"/>
</dbReference>
<dbReference type="SUPFAM" id="SSF46894">
    <property type="entry name" value="C-terminal effector domain of the bipartite response regulators"/>
    <property type="match status" value="1"/>
</dbReference>
<dbReference type="Gene3D" id="1.10.10.10">
    <property type="entry name" value="Winged helix-like DNA-binding domain superfamily/Winged helix DNA-binding domain"/>
    <property type="match status" value="1"/>
</dbReference>
<dbReference type="Proteomes" id="UP000037511">
    <property type="component" value="Unassembled WGS sequence"/>
</dbReference>
<keyword evidence="2" id="KW-0067">ATP-binding</keyword>
<feature type="domain" description="Bacterial transcriptional activator" evidence="3">
    <location>
        <begin position="111"/>
        <end position="250"/>
    </location>
</feature>
<name>A0AAW3I7J9_9BURK</name>
<dbReference type="InterPro" id="IPR041664">
    <property type="entry name" value="AAA_16"/>
</dbReference>
<dbReference type="Pfam" id="PF13191">
    <property type="entry name" value="AAA_16"/>
    <property type="match status" value="1"/>
</dbReference>
<dbReference type="PANTHER" id="PTHR16305:SF28">
    <property type="entry name" value="GUANYLATE CYCLASE DOMAIN-CONTAINING PROTEIN"/>
    <property type="match status" value="1"/>
</dbReference>
<dbReference type="Gene3D" id="3.30.70.1230">
    <property type="entry name" value="Nucleotide cyclase"/>
    <property type="match status" value="1"/>
</dbReference>
<dbReference type="GO" id="GO:0006355">
    <property type="term" value="P:regulation of DNA-templated transcription"/>
    <property type="evidence" value="ECO:0007669"/>
    <property type="project" value="InterPro"/>
</dbReference>
<reference evidence="4 5" key="1">
    <citation type="submission" date="2015-07" db="EMBL/GenBank/DDBJ databases">
        <title>Draft genome of Achromobacter spanius.</title>
        <authorList>
            <person name="Wang X."/>
        </authorList>
    </citation>
    <scope>NUCLEOTIDE SEQUENCE [LARGE SCALE GENOMIC DNA]</scope>
    <source>
        <strain evidence="4 5">CGMCC9173</strain>
    </source>
</reference>
<dbReference type="InterPro" id="IPR036388">
    <property type="entry name" value="WH-like_DNA-bd_sf"/>
</dbReference>
<dbReference type="GO" id="GO:0005737">
    <property type="term" value="C:cytoplasm"/>
    <property type="evidence" value="ECO:0007669"/>
    <property type="project" value="TreeGrafter"/>
</dbReference>
<sequence>MVYQGPMHPSLLRPVQLRLLGEFDVAVGDVSGARAITYNKPKLLLALLALAQGKPYSRADLADMLWPDEEGNGRANLRHALFVLRRLFENVPDVWSGTNSTLALNPKVIMVDVLAVTGSAGYETLGLEERLSYDRGRLLEYSDLPESAAFSSWHTSWQSRIEREISECRKALLTRLGQQGRQAEALEHAKLWVQTHPEDEGAHRQLIRLLLDSGNRDAAMLAFQDCVSLMRDRFDTQPSDETRALMENIVPPAELGGPVLSEQRQYRPLAVLAVTVSADDPTLQPEQTLQGMQMARRHLQDLARKEGGQVLLGLASNMAIVFGHPVLTERPAHAAARLACAIRELVLPPGMRVGMGLHADIALVHADERPDGGALVTQEAMRLSYLAEAGEILIGSAVRERLMDQFAVRSEKRHGRQLCLLEAQLEAAAVHRMFGRVREFDSLVRMWARLPMAQPPTAMMVRGEPGIGKSLLAGVTAEYVRRTGGEVCLLACYEGHSETPFHPVREHLLQRLSLEWGSADGADPGAADLPSRSVDILCKRAGLDPSLRSALKRVLFPENCRGDADTPVPGHTSHGALVDALAAILAYHEKDDGPRLLIWEDLHWADRSSLSLIEALMRRTVRGPMMLLTTAREEFVRTWEAHDLRLSHLDRQAMGELVAHRSRGQRLAPALRAKIVDGAEGVPLYAEEMVRQVALGTDIGVTPVIADLVASRLSALGTVARHLIQFAAVAGRLDDALLTRAAMAVGLNRRDIPGLLVELHRRGLIDDGIPANFRHELIRTAIYRSLSPQERQRQHEQVAQYLMSLDPRANASEPAHIALHLDHARHADASHWWCLAMRDALAQSALGEAQSLSERALAALPFIADADLRRKAELDCQLLRGTLFTAMRGGGAHETSQAYARTAKLRDSEDSPHIQFRQLWGDWLVTLCTRPHAESLQFADRIHRHAEQTGDGLHLGWAQYTYGDSRLWMGDAANAERWLRSSILTLSGQADHSLRFACCGADGASLARAMLGLALTLQGRDEEGQASARAALESADTLDHLGSRVLCLSVVARLQWLRGDEDATREAAARLSSLAGQADFSIWKELGLAWMGWVNARNGDRSAMADIERAVRACGKDLPVMQSTMELMLAQAHLAWNQVDAATAAIERAGKLMEKFGTESLRGEYLRLLGDTWEKRGDGARAVACWRQALTESRRLGLSLSARKAEARIWDGAPQAA</sequence>
<dbReference type="SMART" id="SM01043">
    <property type="entry name" value="BTAD"/>
    <property type="match status" value="1"/>
</dbReference>
<keyword evidence="1" id="KW-0547">Nucleotide-binding</keyword>
<accession>A0AAW3I7J9</accession>
<dbReference type="InterPro" id="IPR011990">
    <property type="entry name" value="TPR-like_helical_dom_sf"/>
</dbReference>
<dbReference type="Pfam" id="PF03704">
    <property type="entry name" value="BTAD"/>
    <property type="match status" value="1"/>
</dbReference>
<dbReference type="Gene3D" id="1.25.40.10">
    <property type="entry name" value="Tetratricopeptide repeat domain"/>
    <property type="match status" value="2"/>
</dbReference>
<dbReference type="InterPro" id="IPR029787">
    <property type="entry name" value="Nucleotide_cyclase"/>
</dbReference>
<dbReference type="GO" id="GO:0004016">
    <property type="term" value="F:adenylate cyclase activity"/>
    <property type="evidence" value="ECO:0007669"/>
    <property type="project" value="TreeGrafter"/>
</dbReference>
<proteinExistence type="predicted"/>
<comment type="caution">
    <text evidence="4">The sequence shown here is derived from an EMBL/GenBank/DDBJ whole genome shotgun (WGS) entry which is preliminary data.</text>
</comment>
<dbReference type="InterPro" id="IPR005158">
    <property type="entry name" value="BTAD"/>
</dbReference>
<dbReference type="GO" id="GO:0005524">
    <property type="term" value="F:ATP binding"/>
    <property type="evidence" value="ECO:0007669"/>
    <property type="project" value="UniProtKB-KW"/>
</dbReference>
<evidence type="ECO:0000256" key="1">
    <source>
        <dbReference type="ARBA" id="ARBA00022741"/>
    </source>
</evidence>
<dbReference type="AlphaFoldDB" id="A0AAW3I7J9"/>
<protein>
    <recommendedName>
        <fullName evidence="3">Bacterial transcriptional activator domain-containing protein</fullName>
    </recommendedName>
</protein>
<dbReference type="SUPFAM" id="SSF52540">
    <property type="entry name" value="P-loop containing nucleoside triphosphate hydrolases"/>
    <property type="match status" value="1"/>
</dbReference>
<gene>
    <name evidence="4" type="ORF">AFM18_05685</name>
</gene>
<dbReference type="InterPro" id="IPR027417">
    <property type="entry name" value="P-loop_NTPase"/>
</dbReference>